<proteinExistence type="predicted"/>
<dbReference type="EMBL" id="WNYA01000010">
    <property type="protein sequence ID" value="KAG8552820.1"/>
    <property type="molecule type" value="Genomic_DNA"/>
</dbReference>
<dbReference type="PANTHER" id="PTHR32149">
    <property type="entry name" value="LYMPHOCYTE ANTIGEN 6 COMPLEX LOCUS PROTEIN G6C"/>
    <property type="match status" value="1"/>
</dbReference>
<evidence type="ECO:0000259" key="1">
    <source>
        <dbReference type="Pfam" id="PF00021"/>
    </source>
</evidence>
<gene>
    <name evidence="2" type="ORF">GDO81_003090</name>
</gene>
<feature type="domain" description="UPAR/Ly6" evidence="1">
    <location>
        <begin position="11"/>
        <end position="86"/>
    </location>
</feature>
<dbReference type="PANTHER" id="PTHR32149:SF2">
    <property type="entry name" value="LYMPHOCYTE ANTIGEN 6 COMPLEX LOCUS PROTEIN G6C"/>
    <property type="match status" value="1"/>
</dbReference>
<accession>A0AAV6ZWE6</accession>
<reference evidence="2" key="1">
    <citation type="thesis" date="2020" institute="ProQuest LLC" country="789 East Eisenhower Parkway, Ann Arbor, MI, USA">
        <title>Comparative Genomics and Chromosome Evolution.</title>
        <authorList>
            <person name="Mudd A.B."/>
        </authorList>
    </citation>
    <scope>NUCLEOTIDE SEQUENCE</scope>
    <source>
        <strain evidence="2">237g6f4</strain>
        <tissue evidence="2">Blood</tissue>
    </source>
</reference>
<sequence length="109" mass="11685">MFMFCSLAASSLTCNVCDFRFVTCLSRGSTVDCTGSCFKTKAYLGSLPFFSKLGCQANCQSAVNKTDSVFSFQYDTTCCTTDLCNSGSPVKVSLSLGLGMALMWLLNAL</sequence>
<organism evidence="2 3">
    <name type="scientific">Engystomops pustulosus</name>
    <name type="common">Tungara frog</name>
    <name type="synonym">Physalaemus pustulosus</name>
    <dbReference type="NCBI Taxonomy" id="76066"/>
    <lineage>
        <taxon>Eukaryota</taxon>
        <taxon>Metazoa</taxon>
        <taxon>Chordata</taxon>
        <taxon>Craniata</taxon>
        <taxon>Vertebrata</taxon>
        <taxon>Euteleostomi</taxon>
        <taxon>Amphibia</taxon>
        <taxon>Batrachia</taxon>
        <taxon>Anura</taxon>
        <taxon>Neobatrachia</taxon>
        <taxon>Hyloidea</taxon>
        <taxon>Leptodactylidae</taxon>
        <taxon>Leiuperinae</taxon>
        <taxon>Engystomops</taxon>
    </lineage>
</organism>
<dbReference type="SUPFAM" id="SSF57302">
    <property type="entry name" value="Snake toxin-like"/>
    <property type="match status" value="1"/>
</dbReference>
<dbReference type="Proteomes" id="UP000824782">
    <property type="component" value="Unassembled WGS sequence"/>
</dbReference>
<dbReference type="InterPro" id="IPR045860">
    <property type="entry name" value="Snake_toxin-like_sf"/>
</dbReference>
<dbReference type="InterPro" id="IPR016054">
    <property type="entry name" value="LY6_UPA_recep-like"/>
</dbReference>
<keyword evidence="3" id="KW-1185">Reference proteome</keyword>
<protein>
    <recommendedName>
        <fullName evidence="1">UPAR/Ly6 domain-containing protein</fullName>
    </recommendedName>
</protein>
<evidence type="ECO:0000313" key="3">
    <source>
        <dbReference type="Proteomes" id="UP000824782"/>
    </source>
</evidence>
<evidence type="ECO:0000313" key="2">
    <source>
        <dbReference type="EMBL" id="KAG8552820.1"/>
    </source>
</evidence>
<comment type="caution">
    <text evidence="2">The sequence shown here is derived from an EMBL/GenBank/DDBJ whole genome shotgun (WGS) entry which is preliminary data.</text>
</comment>
<dbReference type="Pfam" id="PF00021">
    <property type="entry name" value="UPAR_LY6"/>
    <property type="match status" value="1"/>
</dbReference>
<dbReference type="AlphaFoldDB" id="A0AAV6ZWE6"/>
<dbReference type="InterPro" id="IPR039237">
    <property type="entry name" value="LY6G6C"/>
</dbReference>
<name>A0AAV6ZWE6_ENGPU</name>